<evidence type="ECO:0000256" key="2">
    <source>
        <dbReference type="ARBA" id="ARBA00012438"/>
    </source>
</evidence>
<keyword evidence="6 12" id="KW-0418">Kinase</keyword>
<keyword evidence="10" id="KW-1133">Transmembrane helix</keyword>
<dbReference type="InterPro" id="IPR050482">
    <property type="entry name" value="Sensor_HK_TwoCompSys"/>
</dbReference>
<dbReference type="AlphaFoldDB" id="A0A7T7I5R8"/>
<dbReference type="KEGG" id="slf:JEQ17_19970"/>
<reference evidence="12 13" key="1">
    <citation type="submission" date="2020-12" db="EMBL/GenBank/DDBJ databases">
        <title>A novel species.</title>
        <authorList>
            <person name="Li K."/>
        </authorList>
    </citation>
    <scope>NUCLEOTIDE SEQUENCE [LARGE SCALE GENOMIC DNA]</scope>
    <source>
        <strain evidence="12 13">ZYC-3</strain>
    </source>
</reference>
<dbReference type="RefSeq" id="WP_200396507.1">
    <property type="nucleotide sequence ID" value="NZ_CP066831.1"/>
</dbReference>
<keyword evidence="13" id="KW-1185">Reference proteome</keyword>
<dbReference type="EC" id="2.7.13.3" evidence="2"/>
<evidence type="ECO:0000256" key="5">
    <source>
        <dbReference type="ARBA" id="ARBA00022741"/>
    </source>
</evidence>
<dbReference type="CDD" id="cd16917">
    <property type="entry name" value="HATPase_UhpB-NarQ-NarX-like"/>
    <property type="match status" value="1"/>
</dbReference>
<evidence type="ECO:0000256" key="3">
    <source>
        <dbReference type="ARBA" id="ARBA00022553"/>
    </source>
</evidence>
<dbReference type="Proteomes" id="UP000595636">
    <property type="component" value="Chromosome"/>
</dbReference>
<dbReference type="PANTHER" id="PTHR24421:SF10">
    <property type="entry name" value="NITRATE_NITRITE SENSOR PROTEIN NARQ"/>
    <property type="match status" value="1"/>
</dbReference>
<organism evidence="12 13">
    <name type="scientific">Streptomyces liliifuscus</name>
    <dbReference type="NCBI Taxonomy" id="2797636"/>
    <lineage>
        <taxon>Bacteria</taxon>
        <taxon>Bacillati</taxon>
        <taxon>Actinomycetota</taxon>
        <taxon>Actinomycetes</taxon>
        <taxon>Kitasatosporales</taxon>
        <taxon>Streptomycetaceae</taxon>
        <taxon>Streptomyces</taxon>
    </lineage>
</organism>
<keyword evidence="4" id="KW-0808">Transferase</keyword>
<comment type="catalytic activity">
    <reaction evidence="1">
        <text>ATP + protein L-histidine = ADP + protein N-phospho-L-histidine.</text>
        <dbReference type="EC" id="2.7.13.3"/>
    </reaction>
</comment>
<dbReference type="GO" id="GO:0016020">
    <property type="term" value="C:membrane"/>
    <property type="evidence" value="ECO:0007669"/>
    <property type="project" value="InterPro"/>
</dbReference>
<feature type="transmembrane region" description="Helical" evidence="10">
    <location>
        <begin position="59"/>
        <end position="77"/>
    </location>
</feature>
<accession>A0A7T7I5R8</accession>
<protein>
    <recommendedName>
        <fullName evidence="2">histidine kinase</fullName>
        <ecNumber evidence="2">2.7.13.3</ecNumber>
    </recommendedName>
</protein>
<evidence type="ECO:0000256" key="4">
    <source>
        <dbReference type="ARBA" id="ARBA00022679"/>
    </source>
</evidence>
<feature type="transmembrane region" description="Helical" evidence="10">
    <location>
        <begin position="84"/>
        <end position="106"/>
    </location>
</feature>
<gene>
    <name evidence="12" type="ORF">JEQ17_19970</name>
</gene>
<dbReference type="PANTHER" id="PTHR24421">
    <property type="entry name" value="NITRATE/NITRITE SENSOR PROTEIN NARX-RELATED"/>
    <property type="match status" value="1"/>
</dbReference>
<dbReference type="SMART" id="SM00387">
    <property type="entry name" value="HATPase_c"/>
    <property type="match status" value="1"/>
</dbReference>
<dbReference type="InterPro" id="IPR036890">
    <property type="entry name" value="HATPase_C_sf"/>
</dbReference>
<evidence type="ECO:0000313" key="12">
    <source>
        <dbReference type="EMBL" id="QQM41513.1"/>
    </source>
</evidence>
<name>A0A7T7I5R8_9ACTN</name>
<feature type="region of interest" description="Disordered" evidence="9">
    <location>
        <begin position="411"/>
        <end position="459"/>
    </location>
</feature>
<evidence type="ECO:0000256" key="7">
    <source>
        <dbReference type="ARBA" id="ARBA00022840"/>
    </source>
</evidence>
<feature type="transmembrane region" description="Helical" evidence="10">
    <location>
        <begin position="31"/>
        <end position="53"/>
    </location>
</feature>
<dbReference type="EMBL" id="CP066831">
    <property type="protein sequence ID" value="QQM41513.1"/>
    <property type="molecule type" value="Genomic_DNA"/>
</dbReference>
<keyword evidence="7" id="KW-0067">ATP-binding</keyword>
<keyword evidence="3" id="KW-0597">Phosphoprotein</keyword>
<dbReference type="InterPro" id="IPR011712">
    <property type="entry name" value="Sig_transdc_His_kin_sub3_dim/P"/>
</dbReference>
<dbReference type="GO" id="GO:0000155">
    <property type="term" value="F:phosphorelay sensor kinase activity"/>
    <property type="evidence" value="ECO:0007669"/>
    <property type="project" value="InterPro"/>
</dbReference>
<dbReference type="GO" id="GO:0005524">
    <property type="term" value="F:ATP binding"/>
    <property type="evidence" value="ECO:0007669"/>
    <property type="project" value="UniProtKB-KW"/>
</dbReference>
<keyword evidence="10" id="KW-0812">Transmembrane</keyword>
<feature type="region of interest" description="Disordered" evidence="9">
    <location>
        <begin position="353"/>
        <end position="384"/>
    </location>
</feature>
<dbReference type="Gene3D" id="1.20.5.1930">
    <property type="match status" value="1"/>
</dbReference>
<dbReference type="Gene3D" id="3.30.565.10">
    <property type="entry name" value="Histidine kinase-like ATPase, C-terminal domain"/>
    <property type="match status" value="1"/>
</dbReference>
<evidence type="ECO:0000259" key="11">
    <source>
        <dbReference type="SMART" id="SM00387"/>
    </source>
</evidence>
<evidence type="ECO:0000313" key="13">
    <source>
        <dbReference type="Proteomes" id="UP000595636"/>
    </source>
</evidence>
<sequence>MTTSRQRPVRGLVHSLVRRPVRGLVSNSPRVLDTSIALLLFAVSVPGALYVSTGAAPPLPWWAVLLLSGVSCAALPLHRTHPYVTVAVTTACAVTAAGLGQLQTVLSLGPLMAALYSFALRTDRDGVRRCCAIGVAALLMTTELIAGPADRPLDLKTVGPAAWVLLPTALGSWVRLRRAYVDAVRARAEHAERTRDEEARRRVAEERMRIARELHDVTAQHLALANAQAGAITHLMRTDPDRAHGILADFAVSTSSALRELKATVGLLRQTDDDPEAPHAVPAVGLARLAALTESFRSAGLAVTVTTEGAPHRLSPGADHTAFRIVQEALTNVTKHAAAREARVRLAHSDDRLTITVTDDGGGATPPRPSGDSDTGTGTGGFGLLGMRERAQSVGGSLLARHRPEGGFEVVAELPLSQKDVKQENVKQENVRQQDPGEPGDPGDPGQQDNGGSTPVGST</sequence>
<feature type="domain" description="Histidine kinase/HSP90-like ATPase" evidence="11">
    <location>
        <begin position="317"/>
        <end position="418"/>
    </location>
</feature>
<evidence type="ECO:0000256" key="9">
    <source>
        <dbReference type="SAM" id="MobiDB-lite"/>
    </source>
</evidence>
<dbReference type="GO" id="GO:0046983">
    <property type="term" value="F:protein dimerization activity"/>
    <property type="evidence" value="ECO:0007669"/>
    <property type="project" value="InterPro"/>
</dbReference>
<evidence type="ECO:0000256" key="10">
    <source>
        <dbReference type="SAM" id="Phobius"/>
    </source>
</evidence>
<dbReference type="Pfam" id="PF02518">
    <property type="entry name" value="HATPase_c"/>
    <property type="match status" value="1"/>
</dbReference>
<feature type="compositionally biased region" description="Basic and acidic residues" evidence="9">
    <location>
        <begin position="419"/>
        <end position="432"/>
    </location>
</feature>
<dbReference type="Pfam" id="PF07730">
    <property type="entry name" value="HisKA_3"/>
    <property type="match status" value="1"/>
</dbReference>
<proteinExistence type="predicted"/>
<dbReference type="InterPro" id="IPR003594">
    <property type="entry name" value="HATPase_dom"/>
</dbReference>
<keyword evidence="8" id="KW-0902">Two-component regulatory system</keyword>
<evidence type="ECO:0000256" key="1">
    <source>
        <dbReference type="ARBA" id="ARBA00000085"/>
    </source>
</evidence>
<keyword evidence="5" id="KW-0547">Nucleotide-binding</keyword>
<evidence type="ECO:0000256" key="8">
    <source>
        <dbReference type="ARBA" id="ARBA00023012"/>
    </source>
</evidence>
<dbReference type="SUPFAM" id="SSF55874">
    <property type="entry name" value="ATPase domain of HSP90 chaperone/DNA topoisomerase II/histidine kinase"/>
    <property type="match status" value="1"/>
</dbReference>
<keyword evidence="10" id="KW-0472">Membrane</keyword>
<evidence type="ECO:0000256" key="6">
    <source>
        <dbReference type="ARBA" id="ARBA00022777"/>
    </source>
</evidence>